<reference evidence="1 2" key="1">
    <citation type="submission" date="2019-09" db="EMBL/GenBank/DDBJ databases">
        <title>Draft Whole-Genome sequence of Blastochloris sulfoviridis DSM 729.</title>
        <authorList>
            <person name="Meyer T.E."/>
            <person name="Kyndt J.A."/>
        </authorList>
    </citation>
    <scope>NUCLEOTIDE SEQUENCE [LARGE SCALE GENOMIC DNA]</scope>
    <source>
        <strain evidence="1 2">DSM 729</strain>
    </source>
</reference>
<evidence type="ECO:0000313" key="2">
    <source>
        <dbReference type="Proteomes" id="UP000323886"/>
    </source>
</evidence>
<dbReference type="RefSeq" id="WP_150097811.1">
    <property type="nucleotide sequence ID" value="NZ_VWPL01000019.1"/>
</dbReference>
<dbReference type="Proteomes" id="UP000323886">
    <property type="component" value="Unassembled WGS sequence"/>
</dbReference>
<evidence type="ECO:0000313" key="1">
    <source>
        <dbReference type="EMBL" id="KAA5599846.1"/>
    </source>
</evidence>
<dbReference type="EMBL" id="VWPL01000019">
    <property type="protein sequence ID" value="KAA5599846.1"/>
    <property type="molecule type" value="Genomic_DNA"/>
</dbReference>
<gene>
    <name evidence="1" type="ORF">F1193_11350</name>
</gene>
<dbReference type="OrthoDB" id="9764874at2"/>
<keyword evidence="2" id="KW-1185">Reference proteome</keyword>
<dbReference type="AlphaFoldDB" id="A0A5M6HVD3"/>
<sequence>MSEYDTLLRFDDATEFAEMFPCREAPRPPAWRVGERIVLGPLAIAPPVVAVADDGLPVYAYDPAAAILEGVYAVVTTNGIDEALWENPAAIVMRNRDTGVVIRQRTTNDVDLPMCISPVWAGMQSEFVLPAA</sequence>
<protein>
    <submittedName>
        <fullName evidence="1">Uncharacterized protein</fullName>
    </submittedName>
</protein>
<accession>A0A5M6HVD3</accession>
<comment type="caution">
    <text evidence="1">The sequence shown here is derived from an EMBL/GenBank/DDBJ whole genome shotgun (WGS) entry which is preliminary data.</text>
</comment>
<proteinExistence type="predicted"/>
<name>A0A5M6HVD3_9HYPH</name>
<organism evidence="1 2">
    <name type="scientific">Blastochloris sulfoviridis</name>
    <dbReference type="NCBI Taxonomy" id="50712"/>
    <lineage>
        <taxon>Bacteria</taxon>
        <taxon>Pseudomonadati</taxon>
        <taxon>Pseudomonadota</taxon>
        <taxon>Alphaproteobacteria</taxon>
        <taxon>Hyphomicrobiales</taxon>
        <taxon>Blastochloridaceae</taxon>
        <taxon>Blastochloris</taxon>
    </lineage>
</organism>